<name>A0ACB8GEL7_9SAUR</name>
<comment type="caution">
    <text evidence="1">The sequence shown here is derived from an EMBL/GenBank/DDBJ whole genome shotgun (WGS) entry which is preliminary data.</text>
</comment>
<dbReference type="EMBL" id="CM037614">
    <property type="protein sequence ID" value="KAH8018037.1"/>
    <property type="molecule type" value="Genomic_DNA"/>
</dbReference>
<reference evidence="1" key="1">
    <citation type="submission" date="2021-08" db="EMBL/GenBank/DDBJ databases">
        <title>The first chromosome-level gecko genome reveals the dynamic sex chromosomes of Neotropical dwarf geckos (Sphaerodactylidae: Sphaerodactylus).</title>
        <authorList>
            <person name="Pinto B.J."/>
            <person name="Keating S.E."/>
            <person name="Gamble T."/>
        </authorList>
    </citation>
    <scope>NUCLEOTIDE SEQUENCE</scope>
    <source>
        <strain evidence="1">TG3544</strain>
    </source>
</reference>
<sequence length="125" mass="14088">MSQEADEALLCNLELQIESQFLQDDVNATKDRYKKNLMEVQAYVGILQQIVQTAPRVSTLSAGANEEKLITERRIPMLQSQLEEYKSILGQLQAQKVKLQTEVVLGILGPWVELENGLPESLPYS</sequence>
<organism evidence="1 2">
    <name type="scientific">Sphaerodactylus townsendi</name>
    <dbReference type="NCBI Taxonomy" id="933632"/>
    <lineage>
        <taxon>Eukaryota</taxon>
        <taxon>Metazoa</taxon>
        <taxon>Chordata</taxon>
        <taxon>Craniata</taxon>
        <taxon>Vertebrata</taxon>
        <taxon>Euteleostomi</taxon>
        <taxon>Lepidosauria</taxon>
        <taxon>Squamata</taxon>
        <taxon>Bifurcata</taxon>
        <taxon>Gekkota</taxon>
        <taxon>Sphaerodactylidae</taxon>
        <taxon>Sphaerodactylus</taxon>
    </lineage>
</organism>
<gene>
    <name evidence="1" type="primary">BFSP1_1</name>
    <name evidence="1" type="ORF">K3G42_033591</name>
</gene>
<evidence type="ECO:0000313" key="1">
    <source>
        <dbReference type="EMBL" id="KAH8018037.1"/>
    </source>
</evidence>
<proteinExistence type="predicted"/>
<protein>
    <submittedName>
        <fullName evidence="1">Filensin</fullName>
    </submittedName>
</protein>
<evidence type="ECO:0000313" key="2">
    <source>
        <dbReference type="Proteomes" id="UP000827872"/>
    </source>
</evidence>
<dbReference type="Proteomes" id="UP000827872">
    <property type="component" value="Linkage Group LG01"/>
</dbReference>
<keyword evidence="2" id="KW-1185">Reference proteome</keyword>
<accession>A0ACB8GEL7</accession>